<comment type="caution">
    <text evidence="2">The sequence shown here is derived from an EMBL/GenBank/DDBJ whole genome shotgun (WGS) entry which is preliminary data.</text>
</comment>
<dbReference type="PROSITE" id="PS51257">
    <property type="entry name" value="PROKAR_LIPOPROTEIN"/>
    <property type="match status" value="1"/>
</dbReference>
<evidence type="ECO:0000313" key="3">
    <source>
        <dbReference type="Proteomes" id="UP000295832"/>
    </source>
</evidence>
<reference evidence="2 3" key="1">
    <citation type="submission" date="2019-03" db="EMBL/GenBank/DDBJ databases">
        <title>Subsurface microbial communities from deep shales in Ohio and West Virginia, USA.</title>
        <authorList>
            <person name="Wrighton K."/>
        </authorList>
    </citation>
    <scope>NUCLEOTIDE SEQUENCE [LARGE SCALE GENOMIC DNA]</scope>
    <source>
        <strain evidence="2 3">MSL 6dP</strain>
    </source>
</reference>
<sequence length="604" mass="68750">MINKKRSLVLFVLLISLAVLSGCSDDNNDLTEEISQGQALKVSINTTNNNQFKLEEFVVEAKKGEEEHFKYLSNGQKEVVFEDLDPGDWKIIVLAKDVNNYPRYLGENIGTISEGITSVDVELKLLDDSNTNNISTQGIFDNPTIDDTWVGSGYDKLTGTLKATALDIDRFEFETRNINQNYANYHKISNTREFYDKLDITQNASASLTFDSFGASMNLRKKVVEETKLSKNDVVVMYKVRNIRKLFLAEFPSLDENAKDQLINYGPRMFRETYGDEYIKSSTVGAEFYAIYKVSSTNLTENKRSELAIKAEGSIMGVFGGSASSVTSKFSSKEVKKYSITINIYSQGGTASFGVLDSPQAIRNELEKFNNNVANNKYLTVLDTEVGDYPEVSGHPYYDTLTFKLKMERWLDLEQEFMELHNTAEQLSKNSIKNQIEEHLITIRDQIEECSKASRNSYNPDMSYYQEIIDEFKEELEPAGPPENAKFKLNCIDSNITNNNRQISRNQFLSQGNFKYEVRNINNNVLLGTMLINRTIITNKNNSIDVNYFTFTFDAIPSNISSNIKENLKSGNWELFSDTNNVSIILKDSTLKQMKTYNYIVRTN</sequence>
<proteinExistence type="predicted"/>
<evidence type="ECO:0000256" key="1">
    <source>
        <dbReference type="SAM" id="SignalP"/>
    </source>
</evidence>
<gene>
    <name evidence="2" type="ORF">C7959_101210</name>
</gene>
<dbReference type="EMBL" id="SOEG01000001">
    <property type="protein sequence ID" value="TDX59322.1"/>
    <property type="molecule type" value="Genomic_DNA"/>
</dbReference>
<accession>A0A4R8HGV5</accession>
<keyword evidence="1" id="KW-0732">Signal</keyword>
<dbReference type="Proteomes" id="UP000295832">
    <property type="component" value="Unassembled WGS sequence"/>
</dbReference>
<evidence type="ECO:0000313" key="2">
    <source>
        <dbReference type="EMBL" id="TDX59322.1"/>
    </source>
</evidence>
<feature type="chain" id="PRO_5039234321" evidence="1">
    <location>
        <begin position="22"/>
        <end position="604"/>
    </location>
</feature>
<feature type="signal peptide" evidence="1">
    <location>
        <begin position="1"/>
        <end position="21"/>
    </location>
</feature>
<name>A0A4R8HGV5_9FIRM</name>
<organism evidence="2 3">
    <name type="scientific">Orenia marismortui</name>
    <dbReference type="NCBI Taxonomy" id="46469"/>
    <lineage>
        <taxon>Bacteria</taxon>
        <taxon>Bacillati</taxon>
        <taxon>Bacillota</taxon>
        <taxon>Clostridia</taxon>
        <taxon>Halanaerobiales</taxon>
        <taxon>Halobacteroidaceae</taxon>
        <taxon>Orenia</taxon>
    </lineage>
</organism>
<dbReference type="AlphaFoldDB" id="A0A4R8HGV5"/>
<keyword evidence="3" id="KW-1185">Reference proteome</keyword>
<protein>
    <submittedName>
        <fullName evidence="2">Uncharacterized protein</fullName>
    </submittedName>
</protein>